<dbReference type="FunFam" id="1.10.10.10:FF:000349">
    <property type="entry name" value="Heat shock transcription factor, Y-linked"/>
    <property type="match status" value="1"/>
</dbReference>
<dbReference type="InterPro" id="IPR000232">
    <property type="entry name" value="HSF_DNA-bd"/>
</dbReference>
<dbReference type="PANTHER" id="PTHR10015:SF140">
    <property type="entry name" value="HEAT SHOCK TRANSCRIPTION FACTOR, X-LINKED MEMBER 3-RELATED"/>
    <property type="match status" value="1"/>
</dbReference>
<dbReference type="GO" id="GO:0003700">
    <property type="term" value="F:DNA-binding transcription factor activity"/>
    <property type="evidence" value="ECO:0007669"/>
    <property type="project" value="InterPro"/>
</dbReference>
<feature type="compositionally biased region" description="Polar residues" evidence="8">
    <location>
        <begin position="27"/>
        <end position="39"/>
    </location>
</feature>
<evidence type="ECO:0000256" key="3">
    <source>
        <dbReference type="ARBA" id="ARBA00023015"/>
    </source>
</evidence>
<keyword evidence="10" id="KW-1185">Reference proteome</keyword>
<dbReference type="SUPFAM" id="SSF46785">
    <property type="entry name" value="Winged helix' DNA-binding domain"/>
    <property type="match status" value="1"/>
</dbReference>
<dbReference type="Proteomes" id="UP000000715">
    <property type="component" value="Unplaced"/>
</dbReference>
<evidence type="ECO:0000313" key="10">
    <source>
        <dbReference type="Proteomes" id="UP000000715"/>
    </source>
</evidence>
<evidence type="ECO:0000313" key="12">
    <source>
        <dbReference type="RefSeq" id="XP_044924020.1"/>
    </source>
</evidence>
<feature type="compositionally biased region" description="Low complexity" evidence="8">
    <location>
        <begin position="236"/>
        <end position="247"/>
    </location>
</feature>
<dbReference type="Pfam" id="PF00447">
    <property type="entry name" value="HSF_DNA-bind"/>
    <property type="match status" value="1"/>
</dbReference>
<keyword evidence="4" id="KW-0238">DNA-binding</keyword>
<feature type="compositionally biased region" description="Polar residues" evidence="8">
    <location>
        <begin position="275"/>
        <end position="288"/>
    </location>
</feature>
<evidence type="ECO:0000256" key="1">
    <source>
        <dbReference type="ARBA" id="ARBA00004123"/>
    </source>
</evidence>
<dbReference type="GO" id="GO:0005634">
    <property type="term" value="C:nucleus"/>
    <property type="evidence" value="ECO:0007669"/>
    <property type="project" value="UniProtKB-SubCell"/>
</dbReference>
<comment type="similarity">
    <text evidence="2 7">Belongs to the HSF family.</text>
</comment>
<evidence type="ECO:0000256" key="7">
    <source>
        <dbReference type="RuleBase" id="RU004020"/>
    </source>
</evidence>
<feature type="compositionally biased region" description="Basic residues" evidence="8">
    <location>
        <begin position="200"/>
        <end position="217"/>
    </location>
</feature>
<name>A0A8U0RG13_MUSPF</name>
<keyword evidence="5" id="KW-0804">Transcription</keyword>
<evidence type="ECO:0000256" key="4">
    <source>
        <dbReference type="ARBA" id="ARBA00023125"/>
    </source>
</evidence>
<evidence type="ECO:0000259" key="9">
    <source>
        <dbReference type="SMART" id="SM00415"/>
    </source>
</evidence>
<feature type="compositionally biased region" description="Basic and acidic residues" evidence="8">
    <location>
        <begin position="218"/>
        <end position="228"/>
    </location>
</feature>
<feature type="region of interest" description="Disordered" evidence="8">
    <location>
        <begin position="178"/>
        <end position="298"/>
    </location>
</feature>
<feature type="region of interest" description="Disordered" evidence="8">
    <location>
        <begin position="1"/>
        <end position="70"/>
    </location>
</feature>
<dbReference type="PANTHER" id="PTHR10015">
    <property type="entry name" value="HEAT SHOCK TRANSCRIPTION FACTOR"/>
    <property type="match status" value="1"/>
</dbReference>
<sequence>MASQSNDDIYQVMLAPPGDGESAGEVPSSSSLHLNLDSQNLERREGPAVSRDPGPQDNPPPPAPNRGAYNVGENIFGLSFPRRLWRIVEDTTFTSVCWNDDGDTVIIDEDLFQREILHRRGPERIFETDSLKGFIRLMNLYGFSKIRPNNPSVRAPGNRKMMLYRNSSFQRDRPGLLENIQRKSNLRTVTGWPGSGTTPSKRKKPVVPTRRSPRIHHKESTKEDKAAPKEGPNVPGPSGTGSFTFSGIWSLSSAAGYDTENPASGEQGGPCGEGTSRNDTVAPPTTTGREGAGELPTAPAPYPDYGSVMSLYNTCYSILLAALSVMSPDEVPSENENEEEEGSSDYRCALCEHFKDNPGP</sequence>
<comment type="subcellular location">
    <subcellularLocation>
        <location evidence="1">Nucleus</location>
    </subcellularLocation>
</comment>
<dbReference type="SMART" id="SM00415">
    <property type="entry name" value="HSF"/>
    <property type="match status" value="1"/>
</dbReference>
<accession>A0A8U0RG13</accession>
<reference evidence="11 12" key="1">
    <citation type="submission" date="2025-04" db="UniProtKB">
        <authorList>
            <consortium name="RefSeq"/>
        </authorList>
    </citation>
    <scope>IDENTIFICATION</scope>
    <source>
        <tissue evidence="11 12">Brain</tissue>
    </source>
</reference>
<dbReference type="Gene3D" id="1.10.10.10">
    <property type="entry name" value="Winged helix-like DNA-binding domain superfamily/Winged helix DNA-binding domain"/>
    <property type="match status" value="1"/>
</dbReference>
<evidence type="ECO:0000256" key="2">
    <source>
        <dbReference type="ARBA" id="ARBA00006403"/>
    </source>
</evidence>
<evidence type="ECO:0000256" key="6">
    <source>
        <dbReference type="ARBA" id="ARBA00023242"/>
    </source>
</evidence>
<dbReference type="GeneID" id="123388470"/>
<dbReference type="GO" id="GO:0043565">
    <property type="term" value="F:sequence-specific DNA binding"/>
    <property type="evidence" value="ECO:0007669"/>
    <property type="project" value="InterPro"/>
</dbReference>
<dbReference type="InterPro" id="IPR036388">
    <property type="entry name" value="WH-like_DNA-bd_sf"/>
</dbReference>
<dbReference type="RefSeq" id="XP_044924004.1">
    <property type="nucleotide sequence ID" value="XM_045068069.1"/>
</dbReference>
<evidence type="ECO:0000256" key="8">
    <source>
        <dbReference type="SAM" id="MobiDB-lite"/>
    </source>
</evidence>
<keyword evidence="6" id="KW-0539">Nucleus</keyword>
<dbReference type="OrthoDB" id="6418155at2759"/>
<dbReference type="RefSeq" id="XP_044924020.1">
    <property type="nucleotide sequence ID" value="XM_045068085.1"/>
</dbReference>
<gene>
    <name evidence="12" type="primary">LOC123388470</name>
    <name evidence="11" type="synonym">LOC123388457</name>
</gene>
<evidence type="ECO:0000313" key="11">
    <source>
        <dbReference type="RefSeq" id="XP_044924004.1"/>
    </source>
</evidence>
<feature type="domain" description="HSF-type DNA-binding" evidence="9">
    <location>
        <begin position="77"/>
        <end position="183"/>
    </location>
</feature>
<evidence type="ECO:0000256" key="5">
    <source>
        <dbReference type="ARBA" id="ARBA00023163"/>
    </source>
</evidence>
<dbReference type="InterPro" id="IPR036390">
    <property type="entry name" value="WH_DNA-bd_sf"/>
</dbReference>
<protein>
    <submittedName>
        <fullName evidence="11 12">Heat shock transcription factor, X-linked member 3-like</fullName>
    </submittedName>
</protein>
<proteinExistence type="inferred from homology"/>
<organism evidence="10 12">
    <name type="scientific">Mustela putorius furo</name>
    <name type="common">European domestic ferret</name>
    <name type="synonym">Mustela furo</name>
    <dbReference type="NCBI Taxonomy" id="9669"/>
    <lineage>
        <taxon>Eukaryota</taxon>
        <taxon>Metazoa</taxon>
        <taxon>Chordata</taxon>
        <taxon>Craniata</taxon>
        <taxon>Vertebrata</taxon>
        <taxon>Euteleostomi</taxon>
        <taxon>Mammalia</taxon>
        <taxon>Eutheria</taxon>
        <taxon>Laurasiatheria</taxon>
        <taxon>Carnivora</taxon>
        <taxon>Caniformia</taxon>
        <taxon>Musteloidea</taxon>
        <taxon>Mustelidae</taxon>
        <taxon>Mustelinae</taxon>
        <taxon>Mustela</taxon>
    </lineage>
</organism>
<keyword evidence="3" id="KW-0805">Transcription regulation</keyword>
<dbReference type="AlphaFoldDB" id="A0A8U0RG13"/>